<evidence type="ECO:0000313" key="2">
    <source>
        <dbReference type="Proteomes" id="UP000441754"/>
    </source>
</evidence>
<keyword evidence="2" id="KW-1185">Reference proteome</keyword>
<gene>
    <name evidence="1" type="ORF">GJJ30_28485</name>
</gene>
<dbReference type="EMBL" id="WJXZ01000014">
    <property type="protein sequence ID" value="MRS65269.1"/>
    <property type="molecule type" value="Genomic_DNA"/>
</dbReference>
<reference evidence="1 2" key="1">
    <citation type="journal article" date="2018" name="Antonie Van Leeuwenhoek">
        <title>Larkinella terrae sp. nov., isolated from soil on Jeju Island, South Korea.</title>
        <authorList>
            <person name="Ten L.N."/>
            <person name="Jeon J."/>
            <person name="Park S.J."/>
            <person name="Park S."/>
            <person name="Lee S.Y."/>
            <person name="Kim M.K."/>
            <person name="Jung H.Y."/>
        </authorList>
    </citation>
    <scope>NUCLEOTIDE SEQUENCE [LARGE SCALE GENOMIC DNA]</scope>
    <source>
        <strain evidence="1 2">KCTC 52001</strain>
    </source>
</reference>
<comment type="caution">
    <text evidence="1">The sequence shown here is derived from an EMBL/GenBank/DDBJ whole genome shotgun (WGS) entry which is preliminary data.</text>
</comment>
<accession>A0A7K0EU25</accession>
<dbReference type="AlphaFoldDB" id="A0A7K0EU25"/>
<evidence type="ECO:0000313" key="1">
    <source>
        <dbReference type="EMBL" id="MRS65269.1"/>
    </source>
</evidence>
<proteinExistence type="predicted"/>
<sequence length="75" mass="8695">MQTVSSRPVFPSPESPDFHHQRTGFIAYQSNKHFITFLRAVVGFGIFKNRPPFAVRRFDVKANLMVSEIGMRYSF</sequence>
<dbReference type="Proteomes" id="UP000441754">
    <property type="component" value="Unassembled WGS sequence"/>
</dbReference>
<protein>
    <submittedName>
        <fullName evidence="1">Uncharacterized protein</fullName>
    </submittedName>
</protein>
<dbReference type="RefSeq" id="WP_154178554.1">
    <property type="nucleotide sequence ID" value="NZ_WJXZ01000014.1"/>
</dbReference>
<name>A0A7K0EU25_9BACT</name>
<organism evidence="1 2">
    <name type="scientific">Larkinella terrae</name>
    <dbReference type="NCBI Taxonomy" id="2025311"/>
    <lineage>
        <taxon>Bacteria</taxon>
        <taxon>Pseudomonadati</taxon>
        <taxon>Bacteroidota</taxon>
        <taxon>Cytophagia</taxon>
        <taxon>Cytophagales</taxon>
        <taxon>Spirosomataceae</taxon>
        <taxon>Larkinella</taxon>
    </lineage>
</organism>